<feature type="domain" description="SpoVT-AbrB" evidence="1">
    <location>
        <begin position="4"/>
        <end position="49"/>
    </location>
</feature>
<dbReference type="GO" id="GO:0003677">
    <property type="term" value="F:DNA binding"/>
    <property type="evidence" value="ECO:0007669"/>
    <property type="project" value="InterPro"/>
</dbReference>
<dbReference type="Proteomes" id="UP000192923">
    <property type="component" value="Unassembled WGS sequence"/>
</dbReference>
<name>A0A1Y6D6C3_9GAMM</name>
<dbReference type="InterPro" id="IPR037914">
    <property type="entry name" value="SpoVT-AbrB_sf"/>
</dbReference>
<dbReference type="InterPro" id="IPR007159">
    <property type="entry name" value="SpoVT-AbrB_dom"/>
</dbReference>
<sequence>MQTVTVSQNLELPLPIAICEALHIKPGQTIQVVQLDDRIELIPQSSLKQARGFLKGIDTTIERENDRL</sequence>
<keyword evidence="3" id="KW-1185">Reference proteome</keyword>
<dbReference type="RefSeq" id="WP_085215285.1">
    <property type="nucleotide sequence ID" value="NZ_FXAM01000001.1"/>
</dbReference>
<dbReference type="EMBL" id="FXAM01000001">
    <property type="protein sequence ID" value="SMF96393.1"/>
    <property type="molecule type" value="Genomic_DNA"/>
</dbReference>
<dbReference type="STRING" id="1760988.SAMN02949497_3789"/>
<accession>A0A1Y6D6C3</accession>
<evidence type="ECO:0000313" key="2">
    <source>
        <dbReference type="EMBL" id="SMF96393.1"/>
    </source>
</evidence>
<gene>
    <name evidence="2" type="ORF">SAMN02949497_3789</name>
</gene>
<dbReference type="OrthoDB" id="9811597at2"/>
<dbReference type="SMART" id="SM00966">
    <property type="entry name" value="SpoVT_AbrB"/>
    <property type="match status" value="1"/>
</dbReference>
<evidence type="ECO:0000259" key="1">
    <source>
        <dbReference type="SMART" id="SM00966"/>
    </source>
</evidence>
<dbReference type="SUPFAM" id="SSF89447">
    <property type="entry name" value="AbrB/MazE/MraZ-like"/>
    <property type="match status" value="1"/>
</dbReference>
<evidence type="ECO:0000313" key="3">
    <source>
        <dbReference type="Proteomes" id="UP000192923"/>
    </source>
</evidence>
<protein>
    <recommendedName>
        <fullName evidence="1">SpoVT-AbrB domain-containing protein</fullName>
    </recommendedName>
</protein>
<proteinExistence type="predicted"/>
<dbReference type="AlphaFoldDB" id="A0A1Y6D6C3"/>
<organism evidence="2 3">
    <name type="scientific">Methylomagnum ishizawai</name>
    <dbReference type="NCBI Taxonomy" id="1760988"/>
    <lineage>
        <taxon>Bacteria</taxon>
        <taxon>Pseudomonadati</taxon>
        <taxon>Pseudomonadota</taxon>
        <taxon>Gammaproteobacteria</taxon>
        <taxon>Methylococcales</taxon>
        <taxon>Methylococcaceae</taxon>
        <taxon>Methylomagnum</taxon>
    </lineage>
</organism>
<reference evidence="2 3" key="1">
    <citation type="submission" date="2016-12" db="EMBL/GenBank/DDBJ databases">
        <authorList>
            <person name="Song W.-J."/>
            <person name="Kurnit D.M."/>
        </authorList>
    </citation>
    <scope>NUCLEOTIDE SEQUENCE [LARGE SCALE GENOMIC DNA]</scope>
    <source>
        <strain evidence="2 3">175</strain>
    </source>
</reference>